<dbReference type="EMBL" id="UYRT01024240">
    <property type="protein sequence ID" value="VDK62180.1"/>
    <property type="molecule type" value="Genomic_DNA"/>
</dbReference>
<dbReference type="AlphaFoldDB" id="A0A183DI40"/>
<gene>
    <name evidence="2" type="ORF">GPUH_LOCUS8375</name>
</gene>
<dbReference type="InterPro" id="IPR011644">
    <property type="entry name" value="Heme_NO-bd"/>
</dbReference>
<evidence type="ECO:0000313" key="2">
    <source>
        <dbReference type="EMBL" id="VDK62180.1"/>
    </source>
</evidence>
<dbReference type="GO" id="GO:0008074">
    <property type="term" value="C:guanylate cyclase complex, soluble"/>
    <property type="evidence" value="ECO:0007669"/>
    <property type="project" value="TreeGrafter"/>
</dbReference>
<evidence type="ECO:0000313" key="3">
    <source>
        <dbReference type="Proteomes" id="UP000271098"/>
    </source>
</evidence>
<dbReference type="Pfam" id="PF07700">
    <property type="entry name" value="HNOB"/>
    <property type="match status" value="1"/>
</dbReference>
<name>A0A183DI40_9BILA</name>
<dbReference type="WBParaSite" id="GPUH_0000839001-mRNA-1">
    <property type="protein sequence ID" value="GPUH_0000839001-mRNA-1"/>
    <property type="gene ID" value="GPUH_0000839001"/>
</dbReference>
<dbReference type="PANTHER" id="PTHR45655:SF13">
    <property type="entry name" value="SOLUBLE GUANYLATE CYCLASE GCY-32-RELATED"/>
    <property type="match status" value="1"/>
</dbReference>
<accession>A0A183DI40</accession>
<dbReference type="OrthoDB" id="6127067at2759"/>
<dbReference type="GO" id="GO:0004383">
    <property type="term" value="F:guanylate cyclase activity"/>
    <property type="evidence" value="ECO:0007669"/>
    <property type="project" value="TreeGrafter"/>
</dbReference>
<reference evidence="2 3" key="2">
    <citation type="submission" date="2018-11" db="EMBL/GenBank/DDBJ databases">
        <authorList>
            <consortium name="Pathogen Informatics"/>
        </authorList>
    </citation>
    <scope>NUCLEOTIDE SEQUENCE [LARGE SCALE GENOMIC DNA]</scope>
</reference>
<proteinExistence type="predicted"/>
<dbReference type="InterPro" id="IPR024096">
    <property type="entry name" value="NO_sig/Golgi_transp_ligand-bd"/>
</dbReference>
<dbReference type="PANTHER" id="PTHR45655">
    <property type="entry name" value="GUANYLATE CYCLASE SOLUBLE SUBUNIT BETA-2"/>
    <property type="match status" value="1"/>
</dbReference>
<dbReference type="SUPFAM" id="SSF111126">
    <property type="entry name" value="Ligand-binding domain in the NO signalling and Golgi transport"/>
    <property type="match status" value="1"/>
</dbReference>
<sequence length="147" mass="16409">PSVFAIWIKAFAVLSDNAAFAFSSERASFQKGSEAIENHQYRDDDTFALIAAAVALTGMASDDLWEQFGAFFVEFVCTQGWEDLLRSMSPDIVGFFDGLDSLHNFISFALYKSNFAGPSFRCEKSDDGSVLLHYYTNRHGIYPFVKG</sequence>
<reference evidence="4" key="1">
    <citation type="submission" date="2016-06" db="UniProtKB">
        <authorList>
            <consortium name="WormBaseParasite"/>
        </authorList>
    </citation>
    <scope>IDENTIFICATION</scope>
</reference>
<dbReference type="InterPro" id="IPR038158">
    <property type="entry name" value="H-NOX_domain_sf"/>
</dbReference>
<organism evidence="4">
    <name type="scientific">Gongylonema pulchrum</name>
    <dbReference type="NCBI Taxonomy" id="637853"/>
    <lineage>
        <taxon>Eukaryota</taxon>
        <taxon>Metazoa</taxon>
        <taxon>Ecdysozoa</taxon>
        <taxon>Nematoda</taxon>
        <taxon>Chromadorea</taxon>
        <taxon>Rhabditida</taxon>
        <taxon>Spirurina</taxon>
        <taxon>Spiruromorpha</taxon>
        <taxon>Spiruroidea</taxon>
        <taxon>Gongylonematidae</taxon>
        <taxon>Gongylonema</taxon>
    </lineage>
</organism>
<dbReference type="GO" id="GO:0070482">
    <property type="term" value="P:response to oxygen levels"/>
    <property type="evidence" value="ECO:0007669"/>
    <property type="project" value="TreeGrafter"/>
</dbReference>
<evidence type="ECO:0000313" key="4">
    <source>
        <dbReference type="WBParaSite" id="GPUH_0000839001-mRNA-1"/>
    </source>
</evidence>
<dbReference type="GO" id="GO:0019934">
    <property type="term" value="P:cGMP-mediated signaling"/>
    <property type="evidence" value="ECO:0007669"/>
    <property type="project" value="TreeGrafter"/>
</dbReference>
<protein>
    <submittedName>
        <fullName evidence="4">HNOB domain-containing protein</fullName>
    </submittedName>
</protein>
<evidence type="ECO:0000259" key="1">
    <source>
        <dbReference type="Pfam" id="PF07700"/>
    </source>
</evidence>
<keyword evidence="3" id="KW-1185">Reference proteome</keyword>
<dbReference type="Proteomes" id="UP000271098">
    <property type="component" value="Unassembled WGS sequence"/>
</dbReference>
<dbReference type="Gene3D" id="3.90.1520.10">
    <property type="entry name" value="H-NOX domain"/>
    <property type="match status" value="1"/>
</dbReference>
<dbReference type="GO" id="GO:0020037">
    <property type="term" value="F:heme binding"/>
    <property type="evidence" value="ECO:0007669"/>
    <property type="project" value="InterPro"/>
</dbReference>
<feature type="domain" description="Heme NO-binding" evidence="1">
    <location>
        <begin position="24"/>
        <end position="147"/>
    </location>
</feature>